<dbReference type="InterPro" id="IPR052155">
    <property type="entry name" value="Biofilm_reg_signaling"/>
</dbReference>
<reference evidence="4 5" key="1">
    <citation type="submission" date="2015-04" db="EMBL/GenBank/DDBJ databases">
        <title>The draft genome sequence of Erythrobacr gangjinensis K7-2.</title>
        <authorList>
            <person name="Zhuang L."/>
            <person name="Liu Y."/>
            <person name="Shao Z."/>
        </authorList>
    </citation>
    <scope>NUCLEOTIDE SEQUENCE [LARGE SCALE GENOMIC DNA]</scope>
    <source>
        <strain evidence="4 5">K7-2</strain>
    </source>
</reference>
<protein>
    <submittedName>
        <fullName evidence="4">Diguanylate cyclase</fullName>
    </submittedName>
</protein>
<evidence type="ECO:0000256" key="1">
    <source>
        <dbReference type="SAM" id="Phobius"/>
    </source>
</evidence>
<keyword evidence="5" id="KW-1185">Reference proteome</keyword>
<dbReference type="Gene3D" id="3.30.70.270">
    <property type="match status" value="1"/>
</dbReference>
<dbReference type="InterPro" id="IPR001633">
    <property type="entry name" value="EAL_dom"/>
</dbReference>
<comment type="caution">
    <text evidence="4">The sequence shown here is derived from an EMBL/GenBank/DDBJ whole genome shotgun (WGS) entry which is preliminary data.</text>
</comment>
<feature type="transmembrane region" description="Helical" evidence="1">
    <location>
        <begin position="56"/>
        <end position="76"/>
    </location>
</feature>
<dbReference type="CDD" id="cd01949">
    <property type="entry name" value="GGDEF"/>
    <property type="match status" value="1"/>
</dbReference>
<dbReference type="OrthoDB" id="9814202at2"/>
<dbReference type="GO" id="GO:0003824">
    <property type="term" value="F:catalytic activity"/>
    <property type="evidence" value="ECO:0007669"/>
    <property type="project" value="UniProtKB-ARBA"/>
</dbReference>
<dbReference type="NCBIfam" id="TIGR00254">
    <property type="entry name" value="GGDEF"/>
    <property type="match status" value="1"/>
</dbReference>
<dbReference type="CDD" id="cd01948">
    <property type="entry name" value="EAL"/>
    <property type="match status" value="1"/>
</dbReference>
<dbReference type="Proteomes" id="UP000053070">
    <property type="component" value="Unassembled WGS sequence"/>
</dbReference>
<feature type="transmembrane region" description="Helical" evidence="1">
    <location>
        <begin position="20"/>
        <end position="44"/>
    </location>
</feature>
<dbReference type="PANTHER" id="PTHR44757:SF2">
    <property type="entry name" value="BIOFILM ARCHITECTURE MAINTENANCE PROTEIN MBAA"/>
    <property type="match status" value="1"/>
</dbReference>
<dbReference type="SMART" id="SM00267">
    <property type="entry name" value="GGDEF"/>
    <property type="match status" value="1"/>
</dbReference>
<dbReference type="Pfam" id="PF00990">
    <property type="entry name" value="GGDEF"/>
    <property type="match status" value="1"/>
</dbReference>
<dbReference type="Pfam" id="PF00563">
    <property type="entry name" value="EAL"/>
    <property type="match status" value="1"/>
</dbReference>
<dbReference type="InterPro" id="IPR029787">
    <property type="entry name" value="Nucleotide_cyclase"/>
</dbReference>
<evidence type="ECO:0000259" key="3">
    <source>
        <dbReference type="PROSITE" id="PS50887"/>
    </source>
</evidence>
<feature type="domain" description="EAL" evidence="2">
    <location>
        <begin position="275"/>
        <end position="525"/>
    </location>
</feature>
<evidence type="ECO:0000313" key="5">
    <source>
        <dbReference type="Proteomes" id="UP000053070"/>
    </source>
</evidence>
<dbReference type="InterPro" id="IPR035919">
    <property type="entry name" value="EAL_sf"/>
</dbReference>
<gene>
    <name evidence="4" type="ORF">AAW01_03685</name>
</gene>
<dbReference type="Gene3D" id="3.20.20.450">
    <property type="entry name" value="EAL domain"/>
    <property type="match status" value="1"/>
</dbReference>
<dbReference type="PROSITE" id="PS50883">
    <property type="entry name" value="EAL"/>
    <property type="match status" value="1"/>
</dbReference>
<dbReference type="SUPFAM" id="SSF141868">
    <property type="entry name" value="EAL domain-like"/>
    <property type="match status" value="1"/>
</dbReference>
<accession>A0A0G9MQS8</accession>
<name>A0A0G9MQS8_9SPHN</name>
<evidence type="ECO:0000313" key="4">
    <source>
        <dbReference type="EMBL" id="KLE33101.1"/>
    </source>
</evidence>
<evidence type="ECO:0000259" key="2">
    <source>
        <dbReference type="PROSITE" id="PS50883"/>
    </source>
</evidence>
<proteinExistence type="predicted"/>
<dbReference type="InterPro" id="IPR043128">
    <property type="entry name" value="Rev_trsase/Diguanyl_cyclase"/>
</dbReference>
<dbReference type="SUPFAM" id="SSF55073">
    <property type="entry name" value="Nucleotide cyclase"/>
    <property type="match status" value="1"/>
</dbReference>
<dbReference type="SMART" id="SM00052">
    <property type="entry name" value="EAL"/>
    <property type="match status" value="1"/>
</dbReference>
<dbReference type="PROSITE" id="PS50887">
    <property type="entry name" value="GGDEF"/>
    <property type="match status" value="1"/>
</dbReference>
<keyword evidence="1" id="KW-1133">Transmembrane helix</keyword>
<dbReference type="InterPro" id="IPR000160">
    <property type="entry name" value="GGDEF_dom"/>
</dbReference>
<feature type="domain" description="GGDEF" evidence="3">
    <location>
        <begin position="127"/>
        <end position="266"/>
    </location>
</feature>
<dbReference type="RefSeq" id="WP_047005951.1">
    <property type="nucleotide sequence ID" value="NZ_CP018097.1"/>
</dbReference>
<dbReference type="AlphaFoldDB" id="A0A0G9MQS8"/>
<dbReference type="PATRIC" id="fig|502682.8.peg.751"/>
<sequence length="546" mass="59800">MDSADGLKGRGLDAAERDVIALGIAIAAIILFIGTGGSALPQAVGALLNGGKAPDLFLTNALLLNIALLIFGWRRYNDLRREIRERFAAEQQARELAERDALTGCLNRRSGPAAIEALRQRLATRGQELVVLMIDLDNFKQINDVHGHKVGDLVLSTIGRRLETALPADSVIVRVGGDEFVCAFAGPQNSLEHIDNRVAAMIAQASRPVLTDNTSVEATVSIGITRSDADRADDNDVTPETLIHRADIAMYHAKKQGRNRAHWFAAEMEDELRYRNELEANIRAAVANDEFVPFYEQQVDIGTGELAGFEMLARWDSPRYGMVSPDIFIPVAEEIDLISELSEKLMRKALLDAVDWDASLTLSVNVSPVQLRDPWFAQKLLQLLVETGFPPARLEIEITESCLHENVSTVRSIVTSLKNQGIRIALDDFGTGYSSLSQLRTLPFDRMKIDRSFVSELATDGRGRELVEAIVSLGKSLALPVTAEGVVSNEILSYLQSLGEMKGQGFLYGEPADVKATRALLASLGLLRSSQDEELAFEELPRVSVG</sequence>
<dbReference type="STRING" id="502682.BMF35_a2161"/>
<keyword evidence="1" id="KW-0472">Membrane</keyword>
<organism evidence="4 5">
    <name type="scientific">Aurantiacibacter gangjinensis</name>
    <dbReference type="NCBI Taxonomy" id="502682"/>
    <lineage>
        <taxon>Bacteria</taxon>
        <taxon>Pseudomonadati</taxon>
        <taxon>Pseudomonadota</taxon>
        <taxon>Alphaproteobacteria</taxon>
        <taxon>Sphingomonadales</taxon>
        <taxon>Erythrobacteraceae</taxon>
        <taxon>Aurantiacibacter</taxon>
    </lineage>
</organism>
<dbReference type="PANTHER" id="PTHR44757">
    <property type="entry name" value="DIGUANYLATE CYCLASE DGCP"/>
    <property type="match status" value="1"/>
</dbReference>
<keyword evidence="1" id="KW-0812">Transmembrane</keyword>
<dbReference type="FunFam" id="3.30.70.270:FF:000001">
    <property type="entry name" value="Diguanylate cyclase domain protein"/>
    <property type="match status" value="1"/>
</dbReference>
<dbReference type="EMBL" id="LBHC01000001">
    <property type="protein sequence ID" value="KLE33101.1"/>
    <property type="molecule type" value="Genomic_DNA"/>
</dbReference>